<accession>A0A7W6BF15</accession>
<comment type="caution">
    <text evidence="6">The sequence shown here is derived from an EMBL/GenBank/DDBJ whole genome shotgun (WGS) entry which is preliminary data.</text>
</comment>
<comment type="subcellular location">
    <subcellularLocation>
        <location evidence="1">Endomembrane system</location>
        <topology evidence="1">Multi-pass membrane protein</topology>
    </subcellularLocation>
</comment>
<dbReference type="InterPro" id="IPR008217">
    <property type="entry name" value="Ccc1_fam"/>
</dbReference>
<evidence type="ECO:0000313" key="7">
    <source>
        <dbReference type="Proteomes" id="UP000545490"/>
    </source>
</evidence>
<keyword evidence="3 5" id="KW-1133">Transmembrane helix</keyword>
<dbReference type="GO" id="GO:0012505">
    <property type="term" value="C:endomembrane system"/>
    <property type="evidence" value="ECO:0007669"/>
    <property type="project" value="UniProtKB-SubCell"/>
</dbReference>
<evidence type="ECO:0000256" key="2">
    <source>
        <dbReference type="ARBA" id="ARBA00022692"/>
    </source>
</evidence>
<name>A0A7W6BF15_9HYPH</name>
<reference evidence="6 7" key="1">
    <citation type="submission" date="2020-08" db="EMBL/GenBank/DDBJ databases">
        <title>Genomic Encyclopedia of Type Strains, Phase IV (KMG-IV): sequencing the most valuable type-strain genomes for metagenomic binning, comparative biology and taxonomic classification.</title>
        <authorList>
            <person name="Goeker M."/>
        </authorList>
    </citation>
    <scope>NUCLEOTIDE SEQUENCE [LARGE SCALE GENOMIC DNA]</scope>
    <source>
        <strain evidence="6 7">DSM 19331</strain>
    </source>
</reference>
<feature type="transmembrane region" description="Helical" evidence="5">
    <location>
        <begin position="56"/>
        <end position="85"/>
    </location>
</feature>
<dbReference type="GO" id="GO:0005384">
    <property type="term" value="F:manganese ion transmembrane transporter activity"/>
    <property type="evidence" value="ECO:0007669"/>
    <property type="project" value="InterPro"/>
</dbReference>
<dbReference type="EMBL" id="JACIDG010000015">
    <property type="protein sequence ID" value="MBB3917792.1"/>
    <property type="molecule type" value="Genomic_DNA"/>
</dbReference>
<dbReference type="AlphaFoldDB" id="A0A7W6BF15"/>
<keyword evidence="2 5" id="KW-0812">Transmembrane</keyword>
<protein>
    <submittedName>
        <fullName evidence="6">VIT1/CCC1 family predicted Fe2+/Mn2+ transporter</fullName>
    </submittedName>
</protein>
<dbReference type="GO" id="GO:0030026">
    <property type="term" value="P:intracellular manganese ion homeostasis"/>
    <property type="evidence" value="ECO:0007669"/>
    <property type="project" value="InterPro"/>
</dbReference>
<feature type="transmembrane region" description="Helical" evidence="5">
    <location>
        <begin position="210"/>
        <end position="231"/>
    </location>
</feature>
<evidence type="ECO:0000256" key="4">
    <source>
        <dbReference type="ARBA" id="ARBA00023136"/>
    </source>
</evidence>
<keyword evidence="4 5" id="KW-0472">Membrane</keyword>
<dbReference type="Pfam" id="PF01988">
    <property type="entry name" value="VIT1"/>
    <property type="match status" value="1"/>
</dbReference>
<feature type="transmembrane region" description="Helical" evidence="5">
    <location>
        <begin position="182"/>
        <end position="203"/>
    </location>
</feature>
<evidence type="ECO:0000256" key="3">
    <source>
        <dbReference type="ARBA" id="ARBA00022989"/>
    </source>
</evidence>
<sequence>MTFITWGQSMTSNPIDHITNVIDPGDALGEVLFGLIMALTWTVGSRLVFEDEGLDVHGLIVATIGCNVAWGIIDAVLFILGTTFYKSRRLRLFRQIKAARSETAALKMLANEFPIEEAPFSGRAADADALYRSLLTLASRADPVKVSLSQGDLCAAIAVFFLVSVTSIPAVTPFLLIDSPHLALRVSNLFLIMLLFVTGYAWARFSGGRPFYAGMTMTCLGLLLVAIAIALGG</sequence>
<gene>
    <name evidence="6" type="ORF">GGQ65_005113</name>
</gene>
<organism evidence="6 7">
    <name type="scientific">Rhizobium fabae</name>
    <dbReference type="NCBI Taxonomy" id="573179"/>
    <lineage>
        <taxon>Bacteria</taxon>
        <taxon>Pseudomonadati</taxon>
        <taxon>Pseudomonadota</taxon>
        <taxon>Alphaproteobacteria</taxon>
        <taxon>Hyphomicrobiales</taxon>
        <taxon>Rhizobiaceae</taxon>
        <taxon>Rhizobium/Agrobacterium group</taxon>
        <taxon>Rhizobium</taxon>
    </lineage>
</organism>
<evidence type="ECO:0000256" key="5">
    <source>
        <dbReference type="SAM" id="Phobius"/>
    </source>
</evidence>
<feature type="transmembrane region" description="Helical" evidence="5">
    <location>
        <begin position="153"/>
        <end position="176"/>
    </location>
</feature>
<feature type="transmembrane region" description="Helical" evidence="5">
    <location>
        <begin position="27"/>
        <end position="44"/>
    </location>
</feature>
<evidence type="ECO:0000313" key="6">
    <source>
        <dbReference type="EMBL" id="MBB3917792.1"/>
    </source>
</evidence>
<proteinExistence type="predicted"/>
<evidence type="ECO:0000256" key="1">
    <source>
        <dbReference type="ARBA" id="ARBA00004127"/>
    </source>
</evidence>
<dbReference type="Proteomes" id="UP000545490">
    <property type="component" value="Unassembled WGS sequence"/>
</dbReference>